<sequence length="489" mass="50153">MTALVAGLTLPLLAAFAAIALPMRARVPAALLGAGLTLAASLWLAVVVWQTGPVTLSLGGWQPPIGIALRADGLGAALGVMTALVMTAVALAARHEMAASVAGPRAGFGFWPLMLLLWATMNAAFVSRDLFNLYVVLELITLSAVALVAISGKAEAIAAALRYLLFALAGSLLYLAGVVLTYAAHGTLDISLLAARMAAPSDALALGLMTAGLLVKTALFPFHVWLPHAHSAAPAPASALLSALVPKASLLILLRLWFEAMPDLAAPAALLTLASLGAMAVIWGGLLALAQARLKLIVAYSTVAQLGYIFLVFPLAGGDGGAQVWAAGAWTGAIFQTLSHGLAKAAMFLVAGIYLVAMGSDRLSDLRGMARALPMTGFAFALASITLMGLPPSGGFTAKYLLMTAAFASGQWAWALVLAAGGLLAAAYLYRPLAAIFARESAVAPRAIPRSWQAIPLGLAVLSVALGLLSSVPFEFLQIGRPDPAAEGL</sequence>
<feature type="transmembrane region" description="Helical" evidence="9">
    <location>
        <begin position="163"/>
        <end position="184"/>
    </location>
</feature>
<comment type="caution">
    <text evidence="11">The sequence shown here is derived from an EMBL/GenBank/DDBJ whole genome shotgun (WGS) entry which is preliminary data.</text>
</comment>
<dbReference type="GO" id="GO:0042773">
    <property type="term" value="P:ATP synthesis coupled electron transport"/>
    <property type="evidence" value="ECO:0007669"/>
    <property type="project" value="InterPro"/>
</dbReference>
<evidence type="ECO:0000256" key="4">
    <source>
        <dbReference type="ARBA" id="ARBA00022475"/>
    </source>
</evidence>
<dbReference type="EMBL" id="QKZQ01000005">
    <property type="protein sequence ID" value="PZX45955.1"/>
    <property type="molecule type" value="Genomic_DNA"/>
</dbReference>
<evidence type="ECO:0000256" key="1">
    <source>
        <dbReference type="ARBA" id="ARBA00002378"/>
    </source>
</evidence>
<dbReference type="PANTHER" id="PTHR42703">
    <property type="entry name" value="NADH DEHYDROGENASE"/>
    <property type="match status" value="1"/>
</dbReference>
<name>A0A2W7R5M5_9RHOB</name>
<keyword evidence="11" id="KW-0456">Lyase</keyword>
<feature type="transmembrane region" description="Helical" evidence="9">
    <location>
        <begin position="337"/>
        <end position="357"/>
    </location>
</feature>
<accession>A0A2W7R5M5</accession>
<gene>
    <name evidence="11" type="ORF">LY56_01518</name>
</gene>
<keyword evidence="7 9" id="KW-0472">Membrane</keyword>
<dbReference type="InterPro" id="IPR003918">
    <property type="entry name" value="NADH_UbQ_OxRdtase"/>
</dbReference>
<feature type="transmembrane region" description="Helical" evidence="9">
    <location>
        <begin position="297"/>
        <end position="317"/>
    </location>
</feature>
<proteinExistence type="inferred from homology"/>
<feature type="transmembrane region" description="Helical" evidence="9">
    <location>
        <begin position="264"/>
        <end position="290"/>
    </location>
</feature>
<evidence type="ECO:0000256" key="9">
    <source>
        <dbReference type="SAM" id="Phobius"/>
    </source>
</evidence>
<dbReference type="GO" id="GO:0016829">
    <property type="term" value="F:lyase activity"/>
    <property type="evidence" value="ECO:0007669"/>
    <property type="project" value="UniProtKB-KW"/>
</dbReference>
<evidence type="ECO:0000256" key="2">
    <source>
        <dbReference type="ARBA" id="ARBA00004651"/>
    </source>
</evidence>
<dbReference type="RefSeq" id="WP_071468166.1">
    <property type="nucleotide sequence ID" value="NZ_MEHT01000001.1"/>
</dbReference>
<dbReference type="GO" id="GO:0008137">
    <property type="term" value="F:NADH dehydrogenase (ubiquinone) activity"/>
    <property type="evidence" value="ECO:0007669"/>
    <property type="project" value="InterPro"/>
</dbReference>
<reference evidence="11 12" key="1">
    <citation type="submission" date="2018-06" db="EMBL/GenBank/DDBJ databases">
        <title>Genomic Encyclopedia of Archaeal and Bacterial Type Strains, Phase II (KMG-II): from individual species to whole genera.</title>
        <authorList>
            <person name="Goeker M."/>
        </authorList>
    </citation>
    <scope>NUCLEOTIDE SEQUENCE [LARGE SCALE GENOMIC DNA]</scope>
    <source>
        <strain evidence="11 12">DSM 13087</strain>
    </source>
</reference>
<protein>
    <submittedName>
        <fullName evidence="11">Formate hydrogenlyase subunit 3/multisubunit Na+/H+ antiporter MnhD subunit</fullName>
    </submittedName>
</protein>
<dbReference type="InterPro" id="IPR050586">
    <property type="entry name" value="CPA3_Na-H_Antiporter_D"/>
</dbReference>
<dbReference type="PANTHER" id="PTHR42703:SF1">
    <property type="entry name" value="NA(+)_H(+) ANTIPORTER SUBUNIT D1"/>
    <property type="match status" value="1"/>
</dbReference>
<evidence type="ECO:0000256" key="6">
    <source>
        <dbReference type="ARBA" id="ARBA00022989"/>
    </source>
</evidence>
<evidence type="ECO:0000313" key="12">
    <source>
        <dbReference type="Proteomes" id="UP000249364"/>
    </source>
</evidence>
<feature type="transmembrane region" description="Helical" evidence="9">
    <location>
        <begin position="105"/>
        <end position="125"/>
    </location>
</feature>
<feature type="transmembrane region" description="Helical" evidence="9">
    <location>
        <begin position="73"/>
        <end position="93"/>
    </location>
</feature>
<evidence type="ECO:0000259" key="10">
    <source>
        <dbReference type="Pfam" id="PF00361"/>
    </source>
</evidence>
<feature type="transmembrane region" description="Helical" evidence="9">
    <location>
        <begin position="131"/>
        <end position="151"/>
    </location>
</feature>
<dbReference type="GO" id="GO:0005886">
    <property type="term" value="C:plasma membrane"/>
    <property type="evidence" value="ECO:0007669"/>
    <property type="project" value="UniProtKB-SubCell"/>
</dbReference>
<organism evidence="11 12">
    <name type="scientific">Roseinatronobacter thiooxidans</name>
    <dbReference type="NCBI Taxonomy" id="121821"/>
    <lineage>
        <taxon>Bacteria</taxon>
        <taxon>Pseudomonadati</taxon>
        <taxon>Pseudomonadota</taxon>
        <taxon>Alphaproteobacteria</taxon>
        <taxon>Rhodobacterales</taxon>
        <taxon>Paracoccaceae</taxon>
        <taxon>Roseinatronobacter</taxon>
    </lineage>
</organism>
<evidence type="ECO:0000256" key="3">
    <source>
        <dbReference type="ARBA" id="ARBA00005346"/>
    </source>
</evidence>
<comment type="similarity">
    <text evidence="3">Belongs to the CPA3 antiporters (TC 2.A.63) subunit D family.</text>
</comment>
<feature type="transmembrane region" description="Helical" evidence="9">
    <location>
        <begin position="238"/>
        <end position="258"/>
    </location>
</feature>
<dbReference type="InterPro" id="IPR001750">
    <property type="entry name" value="ND/Mrp_TM"/>
</dbReference>
<feature type="transmembrane region" description="Helical" evidence="9">
    <location>
        <begin position="204"/>
        <end position="226"/>
    </location>
</feature>
<dbReference type="Pfam" id="PF00361">
    <property type="entry name" value="Proton_antipo_M"/>
    <property type="match status" value="1"/>
</dbReference>
<dbReference type="AlphaFoldDB" id="A0A2W7R5M5"/>
<evidence type="ECO:0000256" key="8">
    <source>
        <dbReference type="RuleBase" id="RU000320"/>
    </source>
</evidence>
<keyword evidence="12" id="KW-1185">Reference proteome</keyword>
<comment type="function">
    <text evidence="1">NDH-1 shuttles electrons from NADH, via FMN and iron-sulfur (Fe-S) centers, to quinones in the respiratory chain. The immediate electron acceptor for the enzyme in this species is believed to be ubiquinone. Couples the redox reaction to proton translocation (for every two electrons transferred, four hydrogen ions are translocated across the cytoplasmic membrane), and thus conserves the redox energy in a proton gradient.</text>
</comment>
<feature type="domain" description="NADH:quinone oxidoreductase/Mrp antiporter transmembrane" evidence="10">
    <location>
        <begin position="127"/>
        <end position="417"/>
    </location>
</feature>
<feature type="transmembrane region" description="Helical" evidence="9">
    <location>
        <begin position="411"/>
        <end position="430"/>
    </location>
</feature>
<keyword evidence="6 9" id="KW-1133">Transmembrane helix</keyword>
<dbReference type="PRINTS" id="PR01437">
    <property type="entry name" value="NUOXDRDTASE4"/>
</dbReference>
<dbReference type="Proteomes" id="UP000249364">
    <property type="component" value="Unassembled WGS sequence"/>
</dbReference>
<keyword evidence="4" id="KW-1003">Cell membrane</keyword>
<keyword evidence="5 8" id="KW-0812">Transmembrane</keyword>
<comment type="subcellular location">
    <subcellularLocation>
        <location evidence="2">Cell membrane</location>
        <topology evidence="2">Multi-pass membrane protein</topology>
    </subcellularLocation>
    <subcellularLocation>
        <location evidence="8">Membrane</location>
        <topology evidence="8">Multi-pass membrane protein</topology>
    </subcellularLocation>
</comment>
<feature type="transmembrane region" description="Helical" evidence="9">
    <location>
        <begin position="369"/>
        <end position="391"/>
    </location>
</feature>
<evidence type="ECO:0000256" key="7">
    <source>
        <dbReference type="ARBA" id="ARBA00023136"/>
    </source>
</evidence>
<dbReference type="OrthoDB" id="9768329at2"/>
<evidence type="ECO:0000256" key="5">
    <source>
        <dbReference type="ARBA" id="ARBA00022692"/>
    </source>
</evidence>
<feature type="transmembrane region" description="Helical" evidence="9">
    <location>
        <begin position="451"/>
        <end position="474"/>
    </location>
</feature>
<dbReference type="STRING" id="121821.GCA_001870675_00306"/>
<evidence type="ECO:0000313" key="11">
    <source>
        <dbReference type="EMBL" id="PZX45955.1"/>
    </source>
</evidence>